<feature type="transmembrane region" description="Helical" evidence="1">
    <location>
        <begin position="55"/>
        <end position="76"/>
    </location>
</feature>
<sequence>MLKGLRVFLSIIVVILSGYSLLTQSFKLMPYSMLLLSALILVTGFIELQKNKKEFWGYLCIVVSLFALSGSIQGFLLN</sequence>
<dbReference type="InterPro" id="IPR025018">
    <property type="entry name" value="DUF3953"/>
</dbReference>
<keyword evidence="1" id="KW-1133">Transmembrane helix</keyword>
<dbReference type="Pfam" id="PF13129">
    <property type="entry name" value="DUF3953"/>
    <property type="match status" value="1"/>
</dbReference>
<reference evidence="2 3" key="1">
    <citation type="submission" date="2016-10" db="EMBL/GenBank/DDBJ databases">
        <authorList>
            <person name="Varghese N."/>
            <person name="Submissions S."/>
        </authorList>
    </citation>
    <scope>NUCLEOTIDE SEQUENCE [LARGE SCALE GENOMIC DNA]</scope>
    <source>
        <strain evidence="2 3">DSM 13796</strain>
    </source>
</reference>
<keyword evidence="1" id="KW-0472">Membrane</keyword>
<comment type="caution">
    <text evidence="2">The sequence shown here is derived from an EMBL/GenBank/DDBJ whole genome shotgun (WGS) entry which is preliminary data.</text>
</comment>
<evidence type="ECO:0008006" key="4">
    <source>
        <dbReference type="Google" id="ProtNLM"/>
    </source>
</evidence>
<gene>
    <name evidence="2" type="ORF">SAMN02745910_03648</name>
</gene>
<protein>
    <recommendedName>
        <fullName evidence="4">DUF3953 domain-containing protein</fullName>
    </recommendedName>
</protein>
<dbReference type="RefSeq" id="WP_061806030.1">
    <property type="nucleotide sequence ID" value="NZ_FOXX01000010.1"/>
</dbReference>
<dbReference type="GeneID" id="93712240"/>
<organism evidence="2 3">
    <name type="scientific">Priestia endophytica DSM 13796</name>
    <dbReference type="NCBI Taxonomy" id="1121089"/>
    <lineage>
        <taxon>Bacteria</taxon>
        <taxon>Bacillati</taxon>
        <taxon>Bacillota</taxon>
        <taxon>Bacilli</taxon>
        <taxon>Bacillales</taxon>
        <taxon>Bacillaceae</taxon>
        <taxon>Priestia</taxon>
    </lineage>
</organism>
<evidence type="ECO:0000313" key="2">
    <source>
        <dbReference type="EMBL" id="SFQ80662.1"/>
    </source>
</evidence>
<dbReference type="EMBL" id="FOXX01000010">
    <property type="protein sequence ID" value="SFQ80662.1"/>
    <property type="molecule type" value="Genomic_DNA"/>
</dbReference>
<evidence type="ECO:0000313" key="3">
    <source>
        <dbReference type="Proteomes" id="UP000182762"/>
    </source>
</evidence>
<feature type="transmembrane region" description="Helical" evidence="1">
    <location>
        <begin position="28"/>
        <end position="48"/>
    </location>
</feature>
<name>A0A1I6BI84_9BACI</name>
<dbReference type="Proteomes" id="UP000182762">
    <property type="component" value="Unassembled WGS sequence"/>
</dbReference>
<accession>A0A1I6BI84</accession>
<proteinExistence type="predicted"/>
<feature type="transmembrane region" description="Helical" evidence="1">
    <location>
        <begin position="5"/>
        <end position="22"/>
    </location>
</feature>
<evidence type="ECO:0000256" key="1">
    <source>
        <dbReference type="SAM" id="Phobius"/>
    </source>
</evidence>
<keyword evidence="1" id="KW-0812">Transmembrane</keyword>
<keyword evidence="3" id="KW-1185">Reference proteome</keyword>